<sequence>MSYHTRQTEDERPRSTRRHRSSRSRELDIEVNSNGNNSVGVENDSFKTTLLDSSKGSQRSSTSANRSPMPRRKSTLIEAMSANFEKPNKEKNVPVPAKTRPNQNGDITKQTITSPDHNEDLDPSPSKKSSPSKNGTTVDKQQTDAEQSETKINTQTNEFSPHSDSTVSRFNMNPAEVIQPGETETKVETEYCRNCSNRSAPCGLIATKNMEIEEMRRKIENDDFTIAKLRKELKAIDKELQNLETENHQLKKDNKMLEDENKTMLRLIRRP</sequence>
<dbReference type="HOGENOM" id="CLU_1026570_0_0_1"/>
<name>H2YKS2_CIOSA</name>
<feature type="region of interest" description="Disordered" evidence="2">
    <location>
        <begin position="1"/>
        <end position="168"/>
    </location>
</feature>
<evidence type="ECO:0000256" key="2">
    <source>
        <dbReference type="SAM" id="MobiDB-lite"/>
    </source>
</evidence>
<dbReference type="Proteomes" id="UP000007875">
    <property type="component" value="Unassembled WGS sequence"/>
</dbReference>
<feature type="compositionally biased region" description="Basic and acidic residues" evidence="2">
    <location>
        <begin position="1"/>
        <end position="14"/>
    </location>
</feature>
<reference evidence="3" key="2">
    <citation type="submission" date="2025-08" db="UniProtKB">
        <authorList>
            <consortium name="Ensembl"/>
        </authorList>
    </citation>
    <scope>IDENTIFICATION</scope>
</reference>
<feature type="compositionally biased region" description="Polar residues" evidence="2">
    <location>
        <begin position="46"/>
        <end position="66"/>
    </location>
</feature>
<evidence type="ECO:0000313" key="4">
    <source>
        <dbReference type="Proteomes" id="UP000007875"/>
    </source>
</evidence>
<proteinExistence type="predicted"/>
<accession>H2YKS2</accession>
<dbReference type="OMA" id="MTANFER"/>
<protein>
    <submittedName>
        <fullName evidence="3">Uncharacterized protein</fullName>
    </submittedName>
</protein>
<feature type="compositionally biased region" description="Polar residues" evidence="2">
    <location>
        <begin position="100"/>
        <end position="115"/>
    </location>
</feature>
<organism evidence="3 4">
    <name type="scientific">Ciona savignyi</name>
    <name type="common">Pacific transparent sea squirt</name>
    <dbReference type="NCBI Taxonomy" id="51511"/>
    <lineage>
        <taxon>Eukaryota</taxon>
        <taxon>Metazoa</taxon>
        <taxon>Chordata</taxon>
        <taxon>Tunicata</taxon>
        <taxon>Ascidiacea</taxon>
        <taxon>Phlebobranchia</taxon>
        <taxon>Cionidae</taxon>
        <taxon>Ciona</taxon>
    </lineage>
</organism>
<dbReference type="InParanoid" id="H2YKS2"/>
<evidence type="ECO:0000313" key="3">
    <source>
        <dbReference type="Ensembl" id="ENSCSAVP00000005924.1"/>
    </source>
</evidence>
<feature type="compositionally biased region" description="Polar residues" evidence="2">
    <location>
        <begin position="150"/>
        <end position="168"/>
    </location>
</feature>
<evidence type="ECO:0000256" key="1">
    <source>
        <dbReference type="SAM" id="Coils"/>
    </source>
</evidence>
<reference evidence="4" key="1">
    <citation type="submission" date="2003-08" db="EMBL/GenBank/DDBJ databases">
        <authorList>
            <person name="Birren B."/>
            <person name="Nusbaum C."/>
            <person name="Abebe A."/>
            <person name="Abouelleil A."/>
            <person name="Adekoya E."/>
            <person name="Ait-zahra M."/>
            <person name="Allen N."/>
            <person name="Allen T."/>
            <person name="An P."/>
            <person name="Anderson M."/>
            <person name="Anderson S."/>
            <person name="Arachchi H."/>
            <person name="Armbruster J."/>
            <person name="Bachantsang P."/>
            <person name="Baldwin J."/>
            <person name="Barry A."/>
            <person name="Bayul T."/>
            <person name="Blitshsteyn B."/>
            <person name="Bloom T."/>
            <person name="Blye J."/>
            <person name="Boguslavskiy L."/>
            <person name="Borowsky M."/>
            <person name="Boukhgalter B."/>
            <person name="Brunache A."/>
            <person name="Butler J."/>
            <person name="Calixte N."/>
            <person name="Calvo S."/>
            <person name="Camarata J."/>
            <person name="Campo K."/>
            <person name="Chang J."/>
            <person name="Cheshatsang Y."/>
            <person name="Citroen M."/>
            <person name="Collymore A."/>
            <person name="Considine T."/>
            <person name="Cook A."/>
            <person name="Cooke P."/>
            <person name="Corum B."/>
            <person name="Cuomo C."/>
            <person name="David R."/>
            <person name="Dawoe T."/>
            <person name="Degray S."/>
            <person name="Dodge S."/>
            <person name="Dooley K."/>
            <person name="Dorje P."/>
            <person name="Dorjee K."/>
            <person name="Dorris L."/>
            <person name="Duffey N."/>
            <person name="Dupes A."/>
            <person name="Elkins T."/>
            <person name="Engels R."/>
            <person name="Erickson J."/>
            <person name="Farina A."/>
            <person name="Faro S."/>
            <person name="Ferreira P."/>
            <person name="Fischer H."/>
            <person name="Fitzgerald M."/>
            <person name="Foley K."/>
            <person name="Gage D."/>
            <person name="Galagan J."/>
            <person name="Gearin G."/>
            <person name="Gnerre S."/>
            <person name="Gnirke A."/>
            <person name="Goyette A."/>
            <person name="Graham J."/>
            <person name="Grandbois E."/>
            <person name="Gyaltsen K."/>
            <person name="Hafez N."/>
            <person name="Hagopian D."/>
            <person name="Hagos B."/>
            <person name="Hall J."/>
            <person name="Hatcher B."/>
            <person name="Heller A."/>
            <person name="Higgins H."/>
            <person name="Honan T."/>
            <person name="Horn A."/>
            <person name="Houde N."/>
            <person name="Hughes L."/>
            <person name="Hulme W."/>
            <person name="Husby E."/>
            <person name="Iliev I."/>
            <person name="Jaffe D."/>
            <person name="Jones C."/>
            <person name="Kamal M."/>
            <person name="Kamat A."/>
            <person name="Kamvysselis M."/>
            <person name="Karlsson E."/>
            <person name="Kells C."/>
            <person name="Kieu A."/>
            <person name="Kisner P."/>
            <person name="Kodira C."/>
            <person name="Kulbokas E."/>
            <person name="Labutti K."/>
            <person name="Lama D."/>
            <person name="Landers T."/>
            <person name="Leger J."/>
            <person name="Levine S."/>
            <person name="Lewis D."/>
            <person name="Lewis T."/>
            <person name="Lindblad-toh K."/>
            <person name="Liu X."/>
            <person name="Lokyitsang T."/>
            <person name="Lokyitsang Y."/>
            <person name="Lucien O."/>
            <person name="Lui A."/>
            <person name="Ma L.J."/>
            <person name="Mabbitt R."/>
            <person name="Macdonald J."/>
            <person name="Maclean C."/>
            <person name="Major J."/>
            <person name="Manning J."/>
            <person name="Marabella R."/>
            <person name="Maru K."/>
            <person name="Matthews C."/>
            <person name="Mauceli E."/>
            <person name="Mccarthy M."/>
            <person name="Mcdonough S."/>
            <person name="Mcghee T."/>
            <person name="Meldrim J."/>
            <person name="Meneus L."/>
            <person name="Mesirov J."/>
            <person name="Mihalev A."/>
            <person name="Mihova T."/>
            <person name="Mikkelsen T."/>
            <person name="Mlenga V."/>
            <person name="Moru K."/>
            <person name="Mozes J."/>
            <person name="Mulrain L."/>
            <person name="Munson G."/>
            <person name="Naylor J."/>
            <person name="Newes C."/>
            <person name="Nguyen C."/>
            <person name="Nguyen N."/>
            <person name="Nguyen T."/>
            <person name="Nicol R."/>
            <person name="Nielsen C."/>
            <person name="Nizzari M."/>
            <person name="Norbu C."/>
            <person name="Norbu N."/>
            <person name="O'donnell P."/>
            <person name="Okoawo O."/>
            <person name="O'leary S."/>
            <person name="Omotosho B."/>
            <person name="O'neill K."/>
            <person name="Osman S."/>
            <person name="Parker S."/>
            <person name="Perrin D."/>
            <person name="Phunkhang P."/>
            <person name="Piqani B."/>
            <person name="Purcell S."/>
            <person name="Rachupka T."/>
            <person name="Ramasamy U."/>
            <person name="Rameau R."/>
            <person name="Ray V."/>
            <person name="Raymond C."/>
            <person name="Retta R."/>
            <person name="Richardson S."/>
            <person name="Rise C."/>
            <person name="Rodriguez J."/>
            <person name="Rogers J."/>
            <person name="Rogov P."/>
            <person name="Rutman M."/>
            <person name="Schupbach R."/>
            <person name="Seaman C."/>
            <person name="Settipalli S."/>
            <person name="Sharpe T."/>
            <person name="Sheridan J."/>
            <person name="Sherpa N."/>
            <person name="Shi J."/>
            <person name="Smirnov S."/>
            <person name="Smith C."/>
            <person name="Sougnez C."/>
            <person name="Spencer B."/>
            <person name="Stalker J."/>
            <person name="Stange-thomann N."/>
            <person name="Stavropoulos S."/>
            <person name="Stetson K."/>
            <person name="Stone C."/>
            <person name="Stone S."/>
            <person name="Stubbs M."/>
            <person name="Talamas J."/>
            <person name="Tchuinga P."/>
            <person name="Tenzing P."/>
            <person name="Tesfaye S."/>
            <person name="Theodore J."/>
            <person name="Thoulutsang Y."/>
            <person name="Topham K."/>
            <person name="Towey S."/>
            <person name="Tsamla T."/>
            <person name="Tsomo N."/>
            <person name="Vallee D."/>
            <person name="Vassiliev H."/>
            <person name="Venkataraman V."/>
            <person name="Vinson J."/>
            <person name="Vo A."/>
            <person name="Wade C."/>
            <person name="Wang S."/>
            <person name="Wangchuk T."/>
            <person name="Wangdi T."/>
            <person name="Whittaker C."/>
            <person name="Wilkinson J."/>
            <person name="Wu Y."/>
            <person name="Wyman D."/>
            <person name="Yadav S."/>
            <person name="Yang S."/>
            <person name="Yang X."/>
            <person name="Yeager S."/>
            <person name="Yee E."/>
            <person name="Young G."/>
            <person name="Zainoun J."/>
            <person name="Zembeck L."/>
            <person name="Zimmer A."/>
            <person name="Zody M."/>
            <person name="Lander E."/>
        </authorList>
    </citation>
    <scope>NUCLEOTIDE SEQUENCE [LARGE SCALE GENOMIC DNA]</scope>
</reference>
<dbReference type="AlphaFoldDB" id="H2YKS2"/>
<dbReference type="Ensembl" id="ENSCSAVT00000005999.1">
    <property type="protein sequence ID" value="ENSCSAVP00000005924.1"/>
    <property type="gene ID" value="ENSCSAVG00000003535.1"/>
</dbReference>
<reference evidence="3" key="3">
    <citation type="submission" date="2025-09" db="UniProtKB">
        <authorList>
            <consortium name="Ensembl"/>
        </authorList>
    </citation>
    <scope>IDENTIFICATION</scope>
</reference>
<feature type="compositionally biased region" description="Low complexity" evidence="2">
    <location>
        <begin position="123"/>
        <end position="133"/>
    </location>
</feature>
<feature type="coiled-coil region" evidence="1">
    <location>
        <begin position="212"/>
        <end position="267"/>
    </location>
</feature>
<feature type="compositionally biased region" description="Low complexity" evidence="2">
    <location>
        <begin position="30"/>
        <end position="43"/>
    </location>
</feature>
<keyword evidence="4" id="KW-1185">Reference proteome</keyword>
<keyword evidence="1" id="KW-0175">Coiled coil</keyword>